<dbReference type="CDD" id="cd01650">
    <property type="entry name" value="RT_nLTR_like"/>
    <property type="match status" value="1"/>
</dbReference>
<gene>
    <name evidence="2" type="ORF">PARMNEM_LOCUS6168</name>
</gene>
<dbReference type="GO" id="GO:0071897">
    <property type="term" value="P:DNA biosynthetic process"/>
    <property type="evidence" value="ECO:0007669"/>
    <property type="project" value="UniProtKB-ARBA"/>
</dbReference>
<dbReference type="SUPFAM" id="SSF56672">
    <property type="entry name" value="DNA/RNA polymerases"/>
    <property type="match status" value="1"/>
</dbReference>
<dbReference type="Gene3D" id="3.60.10.10">
    <property type="entry name" value="Endonuclease/exonuclease/phosphatase"/>
    <property type="match status" value="1"/>
</dbReference>
<reference evidence="2 3" key="1">
    <citation type="submission" date="2023-11" db="EMBL/GenBank/DDBJ databases">
        <authorList>
            <person name="Hedman E."/>
            <person name="Englund M."/>
            <person name="Stromberg M."/>
            <person name="Nyberg Akerstrom W."/>
            <person name="Nylinder S."/>
            <person name="Jareborg N."/>
            <person name="Kallberg Y."/>
            <person name="Kronander E."/>
        </authorList>
    </citation>
    <scope>NUCLEOTIDE SEQUENCE [LARGE SCALE GENOMIC DNA]</scope>
</reference>
<accession>A0AAV1KT26</accession>
<protein>
    <recommendedName>
        <fullName evidence="1">Reverse transcriptase domain-containing protein</fullName>
    </recommendedName>
</protein>
<dbReference type="InterPro" id="IPR043502">
    <property type="entry name" value="DNA/RNA_pol_sf"/>
</dbReference>
<dbReference type="AlphaFoldDB" id="A0AAV1KT26"/>
<organism evidence="2 3">
    <name type="scientific">Parnassius mnemosyne</name>
    <name type="common">clouded apollo</name>
    <dbReference type="NCBI Taxonomy" id="213953"/>
    <lineage>
        <taxon>Eukaryota</taxon>
        <taxon>Metazoa</taxon>
        <taxon>Ecdysozoa</taxon>
        <taxon>Arthropoda</taxon>
        <taxon>Hexapoda</taxon>
        <taxon>Insecta</taxon>
        <taxon>Pterygota</taxon>
        <taxon>Neoptera</taxon>
        <taxon>Endopterygota</taxon>
        <taxon>Lepidoptera</taxon>
        <taxon>Glossata</taxon>
        <taxon>Ditrysia</taxon>
        <taxon>Papilionoidea</taxon>
        <taxon>Papilionidae</taxon>
        <taxon>Parnassiinae</taxon>
        <taxon>Parnassini</taxon>
        <taxon>Parnassius</taxon>
        <taxon>Driopa</taxon>
    </lineage>
</organism>
<evidence type="ECO:0000259" key="1">
    <source>
        <dbReference type="PROSITE" id="PS50878"/>
    </source>
</evidence>
<dbReference type="Pfam" id="PF00078">
    <property type="entry name" value="RVT_1"/>
    <property type="match status" value="1"/>
</dbReference>
<dbReference type="PANTHER" id="PTHR47510:SF3">
    <property type="entry name" value="ENDO_EXONUCLEASE_PHOSPHATASE DOMAIN-CONTAINING PROTEIN"/>
    <property type="match status" value="1"/>
</dbReference>
<dbReference type="Proteomes" id="UP001314205">
    <property type="component" value="Unassembled WGS sequence"/>
</dbReference>
<name>A0AAV1KT26_9NEOP</name>
<evidence type="ECO:0000313" key="3">
    <source>
        <dbReference type="Proteomes" id="UP001314205"/>
    </source>
</evidence>
<dbReference type="InterPro" id="IPR000477">
    <property type="entry name" value="RT_dom"/>
</dbReference>
<dbReference type="PROSITE" id="PS50878">
    <property type="entry name" value="RT_POL"/>
    <property type="match status" value="1"/>
</dbReference>
<keyword evidence="3" id="KW-1185">Reference proteome</keyword>
<proteinExistence type="predicted"/>
<dbReference type="InterPro" id="IPR036691">
    <property type="entry name" value="Endo/exonu/phosph_ase_sf"/>
</dbReference>
<evidence type="ECO:0000313" key="2">
    <source>
        <dbReference type="EMBL" id="CAK1585022.1"/>
    </source>
</evidence>
<comment type="caution">
    <text evidence="2">The sequence shown here is derived from an EMBL/GenBank/DDBJ whole genome shotgun (WGS) entry which is preliminary data.</text>
</comment>
<feature type="domain" description="Reverse transcriptase" evidence="1">
    <location>
        <begin position="502"/>
        <end position="788"/>
    </location>
</feature>
<dbReference type="PANTHER" id="PTHR47510">
    <property type="entry name" value="REVERSE TRANSCRIPTASE DOMAIN-CONTAINING PROTEIN"/>
    <property type="match status" value="1"/>
</dbReference>
<sequence>MLDEICEISDCLNINQFLNDIPNYHVNLLCIHFNIRSLIKNFAALEQCIITSNKPIDVVILTEVNVMDNTSCLFHINGYQMFTALRKSRRGGGIIIYVSNKHKCNIKTIKTKHFENLLLTITTNSNYITNICAVYRPPSSSKNLFIDELLNLIDNYSCDTDLYLLGDINIDLKLDNPAKHKYNNMLHSLGLLCGITAYTRIELSNGRLSKSCIDHIYARSRTQDLYTAAIGTTLADHRAVIIACVGPRTQAVPTYKICLNNKKLNSLLEEIDWTPTYDMTCPLNIYNYIYTKFTECYKKSEYSIKINTKITRINNDWINNKIIKACEYRDNLFFQWIKNTNNMILKLKYNKARNNANALIQKTKNKNTKSEIISNKNNTKNLWSILNRLTGRIKSSIDDGLERSFGNNNNSSKDVANKFAVTFNNSVKQIISKCPEPLLDKKTYAVSANVSMRFRSAEPKSITKILKSLNSNKAPGVDRIRAIDVKKMCDKISLTIAKLINACILTGKYPKLLKTGIVRPIHKKGSQVDYLNYRPITILPTINKVVEKYVGTQIQHFYANNSILTCNQYGFQPHKSTTQLLSTFTDSIYNHLDKKEHILVVFVDYSRAFDTLRHDKLLQSLNDSGVRGNLLTWCENYLHDRSYQVRISNVDSFSVLVTEGTAQGSVLGPLHYLTYVNNLSNAIKQCELYQFADDTCLVATGRNIEDALTRLQSDFDILVKWSHDVGLVLNSNKTKLIYISSSKNRSTFRLKLIAHNHQCLHLKQSNNTQCNCDTIEQVSKYTYLGLVIDDRLNWKEHINHVSDKLRVILAKFSIIKSKIPYKTLLLLYKSLAESIISYGLSSYGRTSKTHLDNIFSLQLRILKKIVPIKIKDTFKDYRKLFAFCKILPIHEKVELTLLSQYYFTENLQKLHKNYSIRRQDNLRLQLPSYNNLYGKKRLNYIIPYLINIIPNPIKEKITYKNLKNILKQYFLQIINKKYT</sequence>
<dbReference type="SUPFAM" id="SSF56219">
    <property type="entry name" value="DNase I-like"/>
    <property type="match status" value="1"/>
</dbReference>
<dbReference type="EMBL" id="CAVLGL010000077">
    <property type="protein sequence ID" value="CAK1585022.1"/>
    <property type="molecule type" value="Genomic_DNA"/>
</dbReference>